<name>A0ABR8ZKH0_9LACO</name>
<sequence length="98" mass="11349">MAIKENNYSYPIDPDWTIGEMKAVIGMFRVVEDAYEIGIDRQAIIDQYKKFKQVANSKAYEKQLGKRFEGVSGYSLYQVMQMTKEKAAGKIRVNRDDK</sequence>
<dbReference type="NCBIfam" id="NF003353">
    <property type="entry name" value="PRK04387.1"/>
    <property type="match status" value="1"/>
</dbReference>
<reference evidence="1 2" key="1">
    <citation type="submission" date="2020-06" db="EMBL/GenBank/DDBJ databases">
        <title>Limosilactobacillus sp. nov.</title>
        <authorList>
            <person name="Ksiezarek M."/>
            <person name="Goncalves Ribeiro T."/>
            <person name="Rocha J."/>
            <person name="Grosso F."/>
            <person name="Peixe L."/>
        </authorList>
    </citation>
    <scope>NUCLEOTIDE SEQUENCE [LARGE SCALE GENOMIC DNA]</scope>
    <source>
        <strain evidence="2">c9Ua_26_M</strain>
    </source>
</reference>
<organism evidence="1 2">
    <name type="scientific">Limosilactobacillus urinaemulieris</name>
    <dbReference type="NCBI Taxonomy" id="2742600"/>
    <lineage>
        <taxon>Bacteria</taxon>
        <taxon>Bacillati</taxon>
        <taxon>Bacillota</taxon>
        <taxon>Bacilli</taxon>
        <taxon>Lactobacillales</taxon>
        <taxon>Lactobacillaceae</taxon>
        <taxon>Limosilactobacillus</taxon>
    </lineage>
</organism>
<dbReference type="PIRSF" id="PIRSF037260">
    <property type="entry name" value="UPF0223"/>
    <property type="match status" value="1"/>
</dbReference>
<comment type="caution">
    <text evidence="1">The sequence shown here is derived from an EMBL/GenBank/DDBJ whole genome shotgun (WGS) entry which is preliminary data.</text>
</comment>
<protein>
    <submittedName>
        <fullName evidence="1">UPF0223 family protein</fullName>
    </submittedName>
</protein>
<dbReference type="InterPro" id="IPR007920">
    <property type="entry name" value="UPF0223"/>
</dbReference>
<dbReference type="SUPFAM" id="SSF158504">
    <property type="entry name" value="BH2638-like"/>
    <property type="match status" value="1"/>
</dbReference>
<dbReference type="Pfam" id="PF05256">
    <property type="entry name" value="UPF0223"/>
    <property type="match status" value="1"/>
</dbReference>
<dbReference type="Proteomes" id="UP000645007">
    <property type="component" value="Unassembled WGS sequence"/>
</dbReference>
<dbReference type="Gene3D" id="1.10.220.80">
    <property type="entry name" value="BH2638-like"/>
    <property type="match status" value="1"/>
</dbReference>
<keyword evidence="2" id="KW-1185">Reference proteome</keyword>
<proteinExistence type="predicted"/>
<dbReference type="InterPro" id="IPR023324">
    <property type="entry name" value="BH2638-like_sf"/>
</dbReference>
<dbReference type="EMBL" id="JABUXR010000010">
    <property type="protein sequence ID" value="MBD8085803.1"/>
    <property type="molecule type" value="Genomic_DNA"/>
</dbReference>
<dbReference type="RefSeq" id="WP_191911559.1">
    <property type="nucleotide sequence ID" value="NZ_JABUXR010000010.1"/>
</dbReference>
<gene>
    <name evidence="1" type="ORF">HUK45_06040</name>
</gene>
<accession>A0ABR8ZKH0</accession>
<evidence type="ECO:0000313" key="2">
    <source>
        <dbReference type="Proteomes" id="UP000645007"/>
    </source>
</evidence>
<evidence type="ECO:0000313" key="1">
    <source>
        <dbReference type="EMBL" id="MBD8085803.1"/>
    </source>
</evidence>